<sequence>MVPCVNIIYLEYERLHNLELVKHRSLCDP</sequence>
<reference evidence="1" key="2">
    <citation type="journal article" date="2015" name="Data Brief">
        <title>Shoot transcriptome of the giant reed, Arundo donax.</title>
        <authorList>
            <person name="Barrero R.A."/>
            <person name="Guerrero F.D."/>
            <person name="Moolhuijzen P."/>
            <person name="Goolsby J.A."/>
            <person name="Tidwell J."/>
            <person name="Bellgard S.E."/>
            <person name="Bellgard M.I."/>
        </authorList>
    </citation>
    <scope>NUCLEOTIDE SEQUENCE</scope>
    <source>
        <tissue evidence="1">Shoot tissue taken approximately 20 cm above the soil surface</tissue>
    </source>
</reference>
<reference evidence="1" key="1">
    <citation type="submission" date="2014-09" db="EMBL/GenBank/DDBJ databases">
        <authorList>
            <person name="Magalhaes I.L.F."/>
            <person name="Oliveira U."/>
            <person name="Santos F.R."/>
            <person name="Vidigal T.H.D.A."/>
            <person name="Brescovit A.D."/>
            <person name="Santos A.J."/>
        </authorList>
    </citation>
    <scope>NUCLEOTIDE SEQUENCE</scope>
    <source>
        <tissue evidence="1">Shoot tissue taken approximately 20 cm above the soil surface</tissue>
    </source>
</reference>
<dbReference type="AlphaFoldDB" id="A0A0A9GU26"/>
<dbReference type="EMBL" id="GBRH01170862">
    <property type="protein sequence ID" value="JAE27034.1"/>
    <property type="molecule type" value="Transcribed_RNA"/>
</dbReference>
<organism evidence="1">
    <name type="scientific">Arundo donax</name>
    <name type="common">Giant reed</name>
    <name type="synonym">Donax arundinaceus</name>
    <dbReference type="NCBI Taxonomy" id="35708"/>
    <lineage>
        <taxon>Eukaryota</taxon>
        <taxon>Viridiplantae</taxon>
        <taxon>Streptophyta</taxon>
        <taxon>Embryophyta</taxon>
        <taxon>Tracheophyta</taxon>
        <taxon>Spermatophyta</taxon>
        <taxon>Magnoliopsida</taxon>
        <taxon>Liliopsida</taxon>
        <taxon>Poales</taxon>
        <taxon>Poaceae</taxon>
        <taxon>PACMAD clade</taxon>
        <taxon>Arundinoideae</taxon>
        <taxon>Arundineae</taxon>
        <taxon>Arundo</taxon>
    </lineage>
</organism>
<protein>
    <submittedName>
        <fullName evidence="1">Uncharacterized protein</fullName>
    </submittedName>
</protein>
<evidence type="ECO:0000313" key="1">
    <source>
        <dbReference type="EMBL" id="JAE27034.1"/>
    </source>
</evidence>
<proteinExistence type="predicted"/>
<accession>A0A0A9GU26</accession>
<name>A0A0A9GU26_ARUDO</name>